<evidence type="ECO:0000313" key="1">
    <source>
        <dbReference type="EMBL" id="KIR66749.1"/>
    </source>
</evidence>
<dbReference type="EMBL" id="JXSX01000001">
    <property type="protein sequence ID" value="KIR66749.1"/>
    <property type="molecule type" value="Genomic_DNA"/>
</dbReference>
<keyword evidence="2" id="KW-1185">Reference proteome</keyword>
<sequence>MDDSRAAEVRRLRTVEQLSVREIRARTGLGRNRVQELLRGVPAPERTRRPNAKDALRAEATQLRAQGCTVPDIAVRLGVAKSTAYRWVQGVPWEPEGEAARERRRAHSRAMTDAQWAAHRQARDAARAETVRATSAWVGRLRRRELILVGAALYWAEGAKAKPWRPHDCRVRFVNSDPTLVEVFLHFVEAMGVPRRTLSFRVSIHESADAPEAVRWWAERVGVPAGDFRPVSLKRHRPTTVRHNTGDDYRGCLTVEVPRSRRLYWKIEGIMRGMGAGVEAVGR</sequence>
<dbReference type="Proteomes" id="UP000032254">
    <property type="component" value="Unassembled WGS sequence"/>
</dbReference>
<dbReference type="Pfam" id="PF13384">
    <property type="entry name" value="HTH_23"/>
    <property type="match status" value="1"/>
</dbReference>
<evidence type="ECO:0000313" key="2">
    <source>
        <dbReference type="Proteomes" id="UP000032254"/>
    </source>
</evidence>
<dbReference type="OrthoDB" id="3512717at2"/>
<comment type="caution">
    <text evidence="1">The sequence shown here is derived from an EMBL/GenBank/DDBJ whole genome shotgun (WGS) entry which is preliminary data.</text>
</comment>
<dbReference type="PATRIC" id="fig|47853.6.peg.1245"/>
<gene>
    <name evidence="1" type="ORF">TK50_05830</name>
</gene>
<protein>
    <submittedName>
        <fullName evidence="1">Resolvase</fullName>
    </submittedName>
</protein>
<proteinExistence type="predicted"/>
<accession>A0A0D0X757</accession>
<dbReference type="AlphaFoldDB" id="A0A0D0X757"/>
<name>A0A0D0X757_9ACTN</name>
<organism evidence="1 2">
    <name type="scientific">Micromonospora haikouensis</name>
    <dbReference type="NCBI Taxonomy" id="686309"/>
    <lineage>
        <taxon>Bacteria</taxon>
        <taxon>Bacillati</taxon>
        <taxon>Actinomycetota</taxon>
        <taxon>Actinomycetes</taxon>
        <taxon>Micromonosporales</taxon>
        <taxon>Micromonosporaceae</taxon>
        <taxon>Micromonospora</taxon>
    </lineage>
</organism>
<reference evidence="1 2" key="1">
    <citation type="submission" date="2015-01" db="EMBL/GenBank/DDBJ databases">
        <title>Sequencing and annotation of Micromonospora carbonacea strain JXNU-1 genome.</title>
        <authorList>
            <person name="Long Z."/>
            <person name="Huang Y."/>
            <person name="Jiang Y."/>
        </authorList>
    </citation>
    <scope>NUCLEOTIDE SEQUENCE [LARGE SCALE GENOMIC DNA]</scope>
    <source>
        <strain evidence="1 2">JXNU-1</strain>
    </source>
</reference>